<protein>
    <recommendedName>
        <fullName evidence="9">OTU domain-containing protein</fullName>
    </recommendedName>
</protein>
<feature type="active site" evidence="4">
    <location>
        <position position="765"/>
    </location>
</feature>
<feature type="region of interest" description="Linear diubiquitin binding" evidence="5">
    <location>
        <begin position="520"/>
        <end position="521"/>
    </location>
</feature>
<sequence>MRSDRAVTCCSGYARGPLQRLIRSLVLGRGHLSAYNLSDLPRRGSEQMGNCCCRPESPCGSAEERSGLLKDDPKATVPTGETLVVGNYGPEKDDDIRKVPEEANIKVEEAVQVKQSPEVAEMEPNNVQENGPLQKVVLQTATPSSSKKSELKENFTRAQDEDEKDRPSGQAEPLQCTWKENTTAFNEAFTVRNKASEEEKPASVQDKIPDSSSLTAEAVCPENHTETNTTREHNTLDTTRDNDEEVGSKVTIENAVAEPSGESSQNNEALSVPNPAAACRVSSISGVSQENEEESPSCAVTENSVIESSLVCKEAGPEVAQIHGVCESSPETEPTGLDHCGEERDSADCVREPDSTAPADASQSSKSDQDAQPDLGCTAPSSKEVTSLESIKQDIGEEMMPKGQEKDRDVPKAKEDDEIKKEAEKAPTEAETQAGKDSEIQEVTGKKEQLAGNTSTDVKADEIPVTERKDSAEDGLVNSEEDLYRGAEELSASPETTLLKVEDRCSLAPAVDILFYSEREWKGNTAKSVLIRKGYKEMSQRFGSVRRVRGDNYCALRATLFQVLSHSTQLPAWLQEDNNMLLKQLEAQEGLISQWTFRGECLQGDGTGDATVQLKGYMELLRNTWQAAVDCSCAVERQQLCERVFQGGEEELGLLEALKLLMLGRAVELHSCMQGGGDIPLFCWLLFARDSSDCPRSFLSNHLSHVGLSAGLEQVEMFLLGYALQCTIQVYRLYKADTEEFITYFPDDHKDDWPSVCLVTEDDRHYNVPVVEAAKELHC</sequence>
<feature type="compositionally biased region" description="Basic and acidic residues" evidence="6">
    <location>
        <begin position="339"/>
        <end position="354"/>
    </location>
</feature>
<dbReference type="STRING" id="8167.A0A484C8V6"/>
<comment type="subcellular location">
    <subcellularLocation>
        <location evidence="1">Cytoplasm</location>
    </subcellularLocation>
</comment>
<dbReference type="PRINTS" id="PR02055">
    <property type="entry name" value="PROTEINF105"/>
</dbReference>
<feature type="compositionally biased region" description="Basic and acidic residues" evidence="6">
    <location>
        <begin position="391"/>
        <end position="449"/>
    </location>
</feature>
<keyword evidence="8" id="KW-1185">Reference proteome</keyword>
<name>A0A484C8V6_PERFV</name>
<feature type="active site" description="Nucleophile" evidence="4">
    <location>
        <position position="554"/>
    </location>
</feature>
<dbReference type="EMBL" id="SCKG01000022">
    <property type="protein sequence ID" value="TDG97423.1"/>
    <property type="molecule type" value="Genomic_DNA"/>
</dbReference>
<evidence type="ECO:0000256" key="6">
    <source>
        <dbReference type="SAM" id="MobiDB-lite"/>
    </source>
</evidence>
<organism evidence="7 8">
    <name type="scientific">Perca flavescens</name>
    <name type="common">American yellow perch</name>
    <name type="synonym">Morone flavescens</name>
    <dbReference type="NCBI Taxonomy" id="8167"/>
    <lineage>
        <taxon>Eukaryota</taxon>
        <taxon>Metazoa</taxon>
        <taxon>Chordata</taxon>
        <taxon>Craniata</taxon>
        <taxon>Vertebrata</taxon>
        <taxon>Euteleostomi</taxon>
        <taxon>Actinopterygii</taxon>
        <taxon>Neopterygii</taxon>
        <taxon>Teleostei</taxon>
        <taxon>Neoteleostei</taxon>
        <taxon>Acanthomorphata</taxon>
        <taxon>Eupercaria</taxon>
        <taxon>Perciformes</taxon>
        <taxon>Percoidei</taxon>
        <taxon>Percidae</taxon>
        <taxon>Percinae</taxon>
        <taxon>Perca</taxon>
    </lineage>
</organism>
<feature type="region of interest" description="Disordered" evidence="6">
    <location>
        <begin position="281"/>
        <end position="300"/>
    </location>
</feature>
<dbReference type="PRINTS" id="PR02057">
    <property type="entry name" value="PROTEINF105B"/>
</dbReference>
<feature type="region of interest" description="Linear diubiquitin binding" evidence="5">
    <location>
        <begin position="762"/>
        <end position="764"/>
    </location>
</feature>
<feature type="compositionally biased region" description="Polar residues" evidence="6">
    <location>
        <begin position="379"/>
        <end position="390"/>
    </location>
</feature>
<comment type="caution">
    <text evidence="7">The sequence shown here is derived from an EMBL/GenBank/DDBJ whole genome shotgun (WGS) entry which is preliminary data.</text>
</comment>
<feature type="compositionally biased region" description="Basic and acidic residues" evidence="6">
    <location>
        <begin position="147"/>
        <end position="167"/>
    </location>
</feature>
<evidence type="ECO:0000256" key="3">
    <source>
        <dbReference type="ARBA" id="ARBA00022490"/>
    </source>
</evidence>
<dbReference type="GO" id="GO:0005737">
    <property type="term" value="C:cytoplasm"/>
    <property type="evidence" value="ECO:0007669"/>
    <property type="project" value="UniProtKB-SubCell"/>
</dbReference>
<evidence type="ECO:0000256" key="2">
    <source>
        <dbReference type="ARBA" id="ARBA00010267"/>
    </source>
</evidence>
<dbReference type="AlphaFoldDB" id="A0A484C8V6"/>
<feature type="compositionally biased region" description="Basic and acidic residues" evidence="6">
    <location>
        <begin position="223"/>
        <end position="241"/>
    </location>
</feature>
<dbReference type="PANTHER" id="PTHR33662">
    <property type="entry name" value="OTU DEUBIQUITINASE WITH LINEAR LINKAGE-SPECIFICITY A-RELATED"/>
    <property type="match status" value="1"/>
</dbReference>
<feature type="active site" evidence="4">
    <location>
        <position position="551"/>
    </location>
</feature>
<feature type="compositionally biased region" description="Low complexity" evidence="6">
    <location>
        <begin position="357"/>
        <end position="374"/>
    </location>
</feature>
<evidence type="ECO:0000256" key="4">
    <source>
        <dbReference type="PIRSR" id="PIRSR623237-1"/>
    </source>
</evidence>
<evidence type="ECO:0000313" key="7">
    <source>
        <dbReference type="EMBL" id="TDG97423.1"/>
    </source>
</evidence>
<dbReference type="InterPro" id="IPR023235">
    <property type="entry name" value="FAM105"/>
</dbReference>
<feature type="region of interest" description="Disordered" evidence="6">
    <location>
        <begin position="323"/>
        <end position="478"/>
    </location>
</feature>
<keyword evidence="3" id="KW-0963">Cytoplasm</keyword>
<dbReference type="GO" id="GO:0004843">
    <property type="term" value="F:cysteine-type deubiquitinase activity"/>
    <property type="evidence" value="ECO:0007669"/>
    <property type="project" value="InterPro"/>
</dbReference>
<evidence type="ECO:0000256" key="1">
    <source>
        <dbReference type="ARBA" id="ARBA00004496"/>
    </source>
</evidence>
<reference evidence="7 8" key="1">
    <citation type="submission" date="2019-01" db="EMBL/GenBank/DDBJ databases">
        <title>A chromosome-scale genome assembly of the yellow perch, Perca flavescens.</title>
        <authorList>
            <person name="Feron R."/>
            <person name="Morvezen R."/>
            <person name="Bestin A."/>
            <person name="Haffray P."/>
            <person name="Klopp C."/>
            <person name="Zahm M."/>
            <person name="Cabau C."/>
            <person name="Roques C."/>
            <person name="Donnadieu C."/>
            <person name="Bouchez O."/>
            <person name="Christie M."/>
            <person name="Larson W."/>
            <person name="Guiguen Y."/>
        </authorList>
    </citation>
    <scope>NUCLEOTIDE SEQUENCE [LARGE SCALE GENOMIC DNA]</scope>
    <source>
        <strain evidence="7">YP-PL-M2</strain>
        <tissue evidence="7">Blood</tissue>
    </source>
</reference>
<accession>A0A484C8V6</accession>
<evidence type="ECO:0008006" key="9">
    <source>
        <dbReference type="Google" id="ProtNLM"/>
    </source>
</evidence>
<comment type="similarity">
    <text evidence="2">Belongs to the peptidase C65 family. Otulin subfamily.</text>
</comment>
<feature type="compositionally biased region" description="Basic and acidic residues" evidence="6">
    <location>
        <begin position="458"/>
        <end position="472"/>
    </location>
</feature>
<dbReference type="GO" id="GO:1990108">
    <property type="term" value="P:protein linear deubiquitination"/>
    <property type="evidence" value="ECO:0007669"/>
    <property type="project" value="InterPro"/>
</dbReference>
<evidence type="ECO:0000256" key="5">
    <source>
        <dbReference type="PIRSR" id="PIRSR623237-2"/>
    </source>
</evidence>
<dbReference type="Pfam" id="PF16218">
    <property type="entry name" value="Peptidase_C101"/>
    <property type="match status" value="1"/>
</dbReference>
<dbReference type="Proteomes" id="UP000295070">
    <property type="component" value="Chromosome 22"/>
</dbReference>
<dbReference type="InterPro" id="IPR023237">
    <property type="entry name" value="Otulin"/>
</dbReference>
<dbReference type="PANTHER" id="PTHR33662:SF3">
    <property type="entry name" value="FIBROUS SHEATH CABYR-BINDING PROTEIN-LIKE-RELATED"/>
    <property type="match status" value="1"/>
</dbReference>
<feature type="region of interest" description="Linear diubiquitin binding" evidence="5">
    <location>
        <begin position="549"/>
        <end position="551"/>
    </location>
</feature>
<gene>
    <name evidence="7" type="ORF">EPR50_G00225790</name>
</gene>
<feature type="site" description="Linear diubiquitin binding" evidence="5">
    <location>
        <position position="740"/>
    </location>
</feature>
<proteinExistence type="inferred from homology"/>
<evidence type="ECO:0000313" key="8">
    <source>
        <dbReference type="Proteomes" id="UP000295070"/>
    </source>
</evidence>
<feature type="region of interest" description="Disordered" evidence="6">
    <location>
        <begin position="138"/>
        <end position="248"/>
    </location>
</feature>